<name>A0A369PTK0_9SPHI</name>
<feature type="signal peptide" evidence="1">
    <location>
        <begin position="1"/>
        <end position="21"/>
    </location>
</feature>
<evidence type="ECO:0000256" key="1">
    <source>
        <dbReference type="SAM" id="SignalP"/>
    </source>
</evidence>
<evidence type="ECO:0000313" key="2">
    <source>
        <dbReference type="EMBL" id="RDC55612.1"/>
    </source>
</evidence>
<sequence>MKKLIIPILFLLILPCSFGFKQDFTKPVQLDWETHFKGQADARSPFYALTAMTWKYSYESTVYRNRVAIKLKNEVTIDKNRSWVKWDKIKDPNVRASLLHHEQGHVNIQYILLSEAERVLKNRNYSVKNYKAQISQLANEISNYFDTMQRNYDDETEHGSNHKMQARWDEIIRDKMEESRAATLANSK</sequence>
<gene>
    <name evidence="2" type="ORF">DU508_15140</name>
</gene>
<proteinExistence type="predicted"/>
<accession>A0A369PTK0</accession>
<reference evidence="2 3" key="1">
    <citation type="submission" date="2018-07" db="EMBL/GenBank/DDBJ databases">
        <title>Pedobacter sp. nov., isolated from soil.</title>
        <authorList>
            <person name="Zhou L.Y."/>
            <person name="Du Z.J."/>
        </authorList>
    </citation>
    <scope>NUCLEOTIDE SEQUENCE [LARGE SCALE GENOMIC DNA]</scope>
    <source>
        <strain evidence="2 3">JDX94</strain>
    </source>
</reference>
<protein>
    <submittedName>
        <fullName evidence="2">DUF922 domain-containing protein</fullName>
    </submittedName>
</protein>
<dbReference type="Proteomes" id="UP000253961">
    <property type="component" value="Unassembled WGS sequence"/>
</dbReference>
<feature type="chain" id="PRO_5016663735" evidence="1">
    <location>
        <begin position="22"/>
        <end position="188"/>
    </location>
</feature>
<organism evidence="2 3">
    <name type="scientific">Pedobacter chinensis</name>
    <dbReference type="NCBI Taxonomy" id="2282421"/>
    <lineage>
        <taxon>Bacteria</taxon>
        <taxon>Pseudomonadati</taxon>
        <taxon>Bacteroidota</taxon>
        <taxon>Sphingobacteriia</taxon>
        <taxon>Sphingobacteriales</taxon>
        <taxon>Sphingobacteriaceae</taxon>
        <taxon>Pedobacter</taxon>
    </lineage>
</organism>
<keyword evidence="3" id="KW-1185">Reference proteome</keyword>
<dbReference type="EMBL" id="QPKV01000006">
    <property type="protein sequence ID" value="RDC55612.1"/>
    <property type="molecule type" value="Genomic_DNA"/>
</dbReference>
<dbReference type="Pfam" id="PF06037">
    <property type="entry name" value="DUF922"/>
    <property type="match status" value="1"/>
</dbReference>
<dbReference type="OrthoDB" id="5431540at2"/>
<dbReference type="InterPro" id="IPR010321">
    <property type="entry name" value="DUF922"/>
</dbReference>
<keyword evidence="1" id="KW-0732">Signal</keyword>
<evidence type="ECO:0000313" key="3">
    <source>
        <dbReference type="Proteomes" id="UP000253961"/>
    </source>
</evidence>
<dbReference type="AlphaFoldDB" id="A0A369PTK0"/>
<dbReference type="RefSeq" id="WP_115403651.1">
    <property type="nucleotide sequence ID" value="NZ_QPKV01000006.1"/>
</dbReference>
<comment type="caution">
    <text evidence="2">The sequence shown here is derived from an EMBL/GenBank/DDBJ whole genome shotgun (WGS) entry which is preliminary data.</text>
</comment>